<comment type="caution">
    <text evidence="1">The sequence shown here is derived from an EMBL/GenBank/DDBJ whole genome shotgun (WGS) entry which is preliminary data.</text>
</comment>
<dbReference type="GO" id="GO:0003676">
    <property type="term" value="F:nucleic acid binding"/>
    <property type="evidence" value="ECO:0007669"/>
    <property type="project" value="InterPro"/>
</dbReference>
<gene>
    <name evidence="1" type="ORF">FHU31_001997</name>
</gene>
<dbReference type="Proteomes" id="UP000547444">
    <property type="component" value="Unassembled WGS sequence"/>
</dbReference>
<dbReference type="Gene3D" id="3.40.1350.10">
    <property type="match status" value="1"/>
</dbReference>
<dbReference type="EMBL" id="JAANOW010000001">
    <property type="protein sequence ID" value="NIH95041.1"/>
    <property type="molecule type" value="Genomic_DNA"/>
</dbReference>
<evidence type="ECO:0008006" key="3">
    <source>
        <dbReference type="Google" id="ProtNLM"/>
    </source>
</evidence>
<dbReference type="InterPro" id="IPR011856">
    <property type="entry name" value="tRNA_endonuc-like_dom_sf"/>
</dbReference>
<protein>
    <recommendedName>
        <fullName evidence="3">DUF91 domain-containing protein</fullName>
    </recommendedName>
</protein>
<proteinExistence type="predicted"/>
<sequence length="235" mass="26816">MPAKLTRDQRTDRLIAKTRLRVEQTSPDARLLRHMPSSTLGVLIRECGYARTSAKLLSDLCDRLREVGVEFSPELTDPFNTPKTRIYFFDAERNMKGLQPTRELFKQEAELSRFLWLNKKFLANATKNLRLTDLEKRLAPGATIDLLAIDTKTRELVGIELKAEEPDQGIVAQAAKYMKGLKSLAESEGLKGARLMIVTGQPDEELQENVQAHAERIGVRTDWFLYRVKFELKQA</sequence>
<evidence type="ECO:0000313" key="1">
    <source>
        <dbReference type="EMBL" id="NIH95041.1"/>
    </source>
</evidence>
<reference evidence="1 2" key="1">
    <citation type="submission" date="2020-03" db="EMBL/GenBank/DDBJ databases">
        <title>Sequencing the genomes of 1000 actinobacteria strains.</title>
        <authorList>
            <person name="Klenk H.-P."/>
        </authorList>
    </citation>
    <scope>NUCLEOTIDE SEQUENCE [LARGE SCALE GENOMIC DNA]</scope>
    <source>
        <strain evidence="1 2">DSM 44556</strain>
    </source>
</reference>
<dbReference type="AlphaFoldDB" id="A0A7X5TYD6"/>
<keyword evidence="2" id="KW-1185">Reference proteome</keyword>
<evidence type="ECO:0000313" key="2">
    <source>
        <dbReference type="Proteomes" id="UP000547444"/>
    </source>
</evidence>
<organism evidence="1 2">
    <name type="scientific">Mycolicibacterium fluoranthenivorans</name>
    <dbReference type="NCBI Taxonomy" id="258505"/>
    <lineage>
        <taxon>Bacteria</taxon>
        <taxon>Bacillati</taxon>
        <taxon>Actinomycetota</taxon>
        <taxon>Actinomycetes</taxon>
        <taxon>Mycobacteriales</taxon>
        <taxon>Mycobacteriaceae</taxon>
        <taxon>Mycolicibacterium</taxon>
    </lineage>
</organism>
<accession>A0A7X5TYD6</accession>
<dbReference type="RefSeq" id="WP_167157869.1">
    <property type="nucleotide sequence ID" value="NZ_JAANOW010000001.1"/>
</dbReference>
<name>A0A7X5TYD6_9MYCO</name>